<dbReference type="EMBL" id="LIYF01000030">
    <property type="protein sequence ID" value="KZK05426.1"/>
    <property type="molecule type" value="Genomic_DNA"/>
</dbReference>
<sequence length="37" mass="4390">MNKIYNSKIGRYKTYDENAQKYLIDTKYASPVLSLFI</sequence>
<evidence type="ECO:0000313" key="2">
    <source>
        <dbReference type="Proteomes" id="UP000076519"/>
    </source>
</evidence>
<accession>A0A166J2R7</accession>
<proteinExistence type="predicted"/>
<comment type="caution">
    <text evidence="1">The sequence shown here is derived from an EMBL/GenBank/DDBJ whole genome shotgun (WGS) entry which is preliminary data.</text>
</comment>
<reference evidence="1 2" key="1">
    <citation type="submission" date="2015-08" db="EMBL/GenBank/DDBJ databases">
        <title>Draft Genome Sequences of 11 Lactococcus lactis subspecies cremoris strains.</title>
        <authorList>
            <person name="Wels M."/>
            <person name="Backus L."/>
            <person name="Boekhorst J."/>
            <person name="Dijkstra A."/>
            <person name="Beerthuizen M."/>
            <person name="Siezen R."/>
            <person name="Bachmann H."/>
            <person name="Van Hijum S."/>
        </authorList>
    </citation>
    <scope>NUCLEOTIDE SEQUENCE [LARGE SCALE GENOMIC DNA]</scope>
    <source>
        <strain evidence="1 2">KW10</strain>
    </source>
</reference>
<organism evidence="1 2">
    <name type="scientific">Lactococcus lactis subsp. cremoris</name>
    <name type="common">Streptococcus cremoris</name>
    <dbReference type="NCBI Taxonomy" id="1359"/>
    <lineage>
        <taxon>Bacteria</taxon>
        <taxon>Bacillati</taxon>
        <taxon>Bacillota</taxon>
        <taxon>Bacilli</taxon>
        <taxon>Lactobacillales</taxon>
        <taxon>Streptococcaceae</taxon>
        <taxon>Lactococcus</taxon>
    </lineage>
</organism>
<evidence type="ECO:0000313" key="1">
    <source>
        <dbReference type="EMBL" id="KZK05426.1"/>
    </source>
</evidence>
<gene>
    <name evidence="1" type="ORF">AB996_1949</name>
</gene>
<dbReference type="PATRIC" id="fig|1359.32.peg.999"/>
<protein>
    <submittedName>
        <fullName evidence="1">Uncharacterized protein</fullName>
    </submittedName>
</protein>
<dbReference type="AlphaFoldDB" id="A0A166J2R7"/>
<dbReference type="Proteomes" id="UP000076519">
    <property type="component" value="Unassembled WGS sequence"/>
</dbReference>
<name>A0A166J2R7_LACLC</name>